<proteinExistence type="predicted"/>
<feature type="compositionally biased region" description="Basic and acidic residues" evidence="1">
    <location>
        <begin position="900"/>
        <end position="925"/>
    </location>
</feature>
<dbReference type="Gene3D" id="3.80.10.10">
    <property type="entry name" value="Ribonuclease Inhibitor"/>
    <property type="match status" value="1"/>
</dbReference>
<dbReference type="Proteomes" id="UP001303760">
    <property type="component" value="Unassembled WGS sequence"/>
</dbReference>
<feature type="compositionally biased region" description="Pro residues" evidence="1">
    <location>
        <begin position="156"/>
        <end position="177"/>
    </location>
</feature>
<feature type="region of interest" description="Disordered" evidence="1">
    <location>
        <begin position="1"/>
        <end position="121"/>
    </location>
</feature>
<feature type="region of interest" description="Disordered" evidence="1">
    <location>
        <begin position="136"/>
        <end position="276"/>
    </location>
</feature>
<feature type="compositionally biased region" description="Low complexity" evidence="1">
    <location>
        <begin position="257"/>
        <end position="274"/>
    </location>
</feature>
<name>A0AAN7CFF4_9PEZI</name>
<gene>
    <name evidence="2" type="ORF">C8A03DRAFT_31553</name>
</gene>
<comment type="caution">
    <text evidence="2">The sequence shown here is derived from an EMBL/GenBank/DDBJ whole genome shotgun (WGS) entry which is preliminary data.</text>
</comment>
<feature type="compositionally biased region" description="Low complexity" evidence="1">
    <location>
        <begin position="766"/>
        <end position="781"/>
    </location>
</feature>
<organism evidence="2 3">
    <name type="scientific">Achaetomium macrosporum</name>
    <dbReference type="NCBI Taxonomy" id="79813"/>
    <lineage>
        <taxon>Eukaryota</taxon>
        <taxon>Fungi</taxon>
        <taxon>Dikarya</taxon>
        <taxon>Ascomycota</taxon>
        <taxon>Pezizomycotina</taxon>
        <taxon>Sordariomycetes</taxon>
        <taxon>Sordariomycetidae</taxon>
        <taxon>Sordariales</taxon>
        <taxon>Chaetomiaceae</taxon>
        <taxon>Achaetomium</taxon>
    </lineage>
</organism>
<dbReference type="AlphaFoldDB" id="A0AAN7CFF4"/>
<feature type="compositionally biased region" description="Polar residues" evidence="1">
    <location>
        <begin position="203"/>
        <end position="214"/>
    </location>
</feature>
<reference evidence="2" key="2">
    <citation type="submission" date="2023-05" db="EMBL/GenBank/DDBJ databases">
        <authorList>
            <consortium name="Lawrence Berkeley National Laboratory"/>
            <person name="Steindorff A."/>
            <person name="Hensen N."/>
            <person name="Bonometti L."/>
            <person name="Westerberg I."/>
            <person name="Brannstrom I.O."/>
            <person name="Guillou S."/>
            <person name="Cros-Aarteil S."/>
            <person name="Calhoun S."/>
            <person name="Haridas S."/>
            <person name="Kuo A."/>
            <person name="Mondo S."/>
            <person name="Pangilinan J."/>
            <person name="Riley R."/>
            <person name="Labutti K."/>
            <person name="Andreopoulos B."/>
            <person name="Lipzen A."/>
            <person name="Chen C."/>
            <person name="Yanf M."/>
            <person name="Daum C."/>
            <person name="Ng V."/>
            <person name="Clum A."/>
            <person name="Ohm R."/>
            <person name="Martin F."/>
            <person name="Silar P."/>
            <person name="Natvig D."/>
            <person name="Lalanne C."/>
            <person name="Gautier V."/>
            <person name="Ament-Velasquez S.L."/>
            <person name="Kruys A."/>
            <person name="Hutchinson M.I."/>
            <person name="Powell A.J."/>
            <person name="Barry K."/>
            <person name="Miller A.N."/>
            <person name="Grigoriev I.V."/>
            <person name="Debuchy R."/>
            <person name="Gladieux P."/>
            <person name="Thoren M.H."/>
            <person name="Johannesson H."/>
        </authorList>
    </citation>
    <scope>NUCLEOTIDE SEQUENCE</scope>
    <source>
        <strain evidence="2">CBS 532.94</strain>
    </source>
</reference>
<reference evidence="2" key="1">
    <citation type="journal article" date="2023" name="Mol. Phylogenet. Evol.">
        <title>Genome-scale phylogeny and comparative genomics of the fungal order Sordariales.</title>
        <authorList>
            <person name="Hensen N."/>
            <person name="Bonometti L."/>
            <person name="Westerberg I."/>
            <person name="Brannstrom I.O."/>
            <person name="Guillou S."/>
            <person name="Cros-Aarteil S."/>
            <person name="Calhoun S."/>
            <person name="Haridas S."/>
            <person name="Kuo A."/>
            <person name="Mondo S."/>
            <person name="Pangilinan J."/>
            <person name="Riley R."/>
            <person name="LaButti K."/>
            <person name="Andreopoulos B."/>
            <person name="Lipzen A."/>
            <person name="Chen C."/>
            <person name="Yan M."/>
            <person name="Daum C."/>
            <person name="Ng V."/>
            <person name="Clum A."/>
            <person name="Steindorff A."/>
            <person name="Ohm R.A."/>
            <person name="Martin F."/>
            <person name="Silar P."/>
            <person name="Natvig D.O."/>
            <person name="Lalanne C."/>
            <person name="Gautier V."/>
            <person name="Ament-Velasquez S.L."/>
            <person name="Kruys A."/>
            <person name="Hutchinson M.I."/>
            <person name="Powell A.J."/>
            <person name="Barry K."/>
            <person name="Miller A.N."/>
            <person name="Grigoriev I.V."/>
            <person name="Debuchy R."/>
            <person name="Gladieux P."/>
            <person name="Hiltunen Thoren M."/>
            <person name="Johannesson H."/>
        </authorList>
    </citation>
    <scope>NUCLEOTIDE SEQUENCE</scope>
    <source>
        <strain evidence="2">CBS 532.94</strain>
    </source>
</reference>
<keyword evidence="3" id="KW-1185">Reference proteome</keyword>
<dbReference type="InterPro" id="IPR032675">
    <property type="entry name" value="LRR_dom_sf"/>
</dbReference>
<accession>A0AAN7CFF4</accession>
<sequence>MASQTTVSPEPPQKSSWPWSSQKRRNSESSLPTLRELVTGRRRNSLSATDAPGPSPNVLRKKPPPGVSASRPQTSDGRKADDMKAPATLDPGDAKNNWNPQKPPKSQSRPPPAFYNKVRNRHTFSASAVLRWYTINNDDDDALLKPPSTRFRTSGGPPPVLKPTPAPPTPAPPTLRPPPRRPSDSIPRAMYPSGDQEFVLRTQRASARVQQITGSHPDPKGPDMDHAPVIHRPTALPDGPLPGQERPGGYNKPRRLSNSSTSTATSSMVSGSDSFEGRIRTASVSSSQTSIDSWPTSPGTSPVTWATQNGSPGQNYPWHRPAPIKIYRRKAQPGELFAALPGEVLELILEELRKLHLQTGSNSCATCWMRDCCSVAISARKFLKYAREALYQHIHLVGHEAPNMKKRTKTTYGSRLILLRRTLRANPQIAVIVRSLKPPARPLSVRAVAYNDLVASVVMACPNLERLIGYYPTYDHSFQRLFHALSTRSKLKDMNWILEPSSLQRQQMTRSPAHNDRWGPGDLQPQESQLFLGFHSNWKQLTTLVVHCQPGATLSPPNLLECTIRSLSSLQHLHLSKVPRTAFNDTNLLALPALKRLSLSHCVGVTTAGLSSLATRPTSASIQTLTLIHMNVESLPAIARIFSYLTSLETFNFVQTYAPEMPPDEFIMLFPYLASQTLRKLHWDIPYLPTTATTADGILARSISAGGFPSLRTLCTPNDPEGLFQSLCAPCERLDYPTDRYRGGKAHLSFSSNPGVGGWQGLGHTRNNSSFSSSRPGSSFSLNKQSSSGTPPASPLFPPPDALIPRDNSNLHQARLAAQARLEAAQRIPRYFVHVFDETGTVVEKHGVGAFMGTVESRIRYVLSPEAATGGTDEGGGLVSVEDMLRDDGGEMLGLGAEVFSEKEAGKRQKKGRASEREESDHEGGKGGNNHGVERREGCTGRWNTFSGNVVDKKDRERWWHQERGRWRGVVLS</sequence>
<feature type="region of interest" description="Disordered" evidence="1">
    <location>
        <begin position="900"/>
        <end position="947"/>
    </location>
</feature>
<dbReference type="SUPFAM" id="SSF52047">
    <property type="entry name" value="RNI-like"/>
    <property type="match status" value="1"/>
</dbReference>
<dbReference type="SMART" id="SM00367">
    <property type="entry name" value="LRR_CC"/>
    <property type="match status" value="1"/>
</dbReference>
<protein>
    <submittedName>
        <fullName evidence="2">Uncharacterized protein</fullName>
    </submittedName>
</protein>
<evidence type="ECO:0000313" key="3">
    <source>
        <dbReference type="Proteomes" id="UP001303760"/>
    </source>
</evidence>
<feature type="region of interest" description="Disordered" evidence="1">
    <location>
        <begin position="759"/>
        <end position="807"/>
    </location>
</feature>
<dbReference type="InterPro" id="IPR006553">
    <property type="entry name" value="Leu-rich_rpt_Cys-con_subtyp"/>
</dbReference>
<dbReference type="EMBL" id="MU860042">
    <property type="protein sequence ID" value="KAK4240327.1"/>
    <property type="molecule type" value="Genomic_DNA"/>
</dbReference>
<feature type="compositionally biased region" description="Pro residues" evidence="1">
    <location>
        <begin position="792"/>
        <end position="802"/>
    </location>
</feature>
<feature type="compositionally biased region" description="Basic and acidic residues" evidence="1">
    <location>
        <begin position="217"/>
        <end position="228"/>
    </location>
</feature>
<evidence type="ECO:0000256" key="1">
    <source>
        <dbReference type="SAM" id="MobiDB-lite"/>
    </source>
</evidence>
<evidence type="ECO:0000313" key="2">
    <source>
        <dbReference type="EMBL" id="KAK4240327.1"/>
    </source>
</evidence>